<dbReference type="InterPro" id="IPR002656">
    <property type="entry name" value="Acyl_transf_3_dom"/>
</dbReference>
<keyword evidence="1" id="KW-1133">Transmembrane helix</keyword>
<keyword evidence="1" id="KW-0812">Transmembrane</keyword>
<evidence type="ECO:0000256" key="1">
    <source>
        <dbReference type="SAM" id="Phobius"/>
    </source>
</evidence>
<name>A0A6J6ZQY6_9ZZZZ</name>
<proteinExistence type="predicted"/>
<reference evidence="3" key="1">
    <citation type="submission" date="2020-05" db="EMBL/GenBank/DDBJ databases">
        <authorList>
            <person name="Chiriac C."/>
            <person name="Salcher M."/>
            <person name="Ghai R."/>
            <person name="Kavagutti S V."/>
        </authorList>
    </citation>
    <scope>NUCLEOTIDE SEQUENCE</scope>
</reference>
<accession>A0A6J6ZQY6</accession>
<evidence type="ECO:0000259" key="2">
    <source>
        <dbReference type="Pfam" id="PF01757"/>
    </source>
</evidence>
<gene>
    <name evidence="3" type="ORF">UFOPK3167_00424</name>
</gene>
<dbReference type="AlphaFoldDB" id="A0A6J6ZQY6"/>
<feature type="transmembrane region" description="Helical" evidence="1">
    <location>
        <begin position="262"/>
        <end position="285"/>
    </location>
</feature>
<dbReference type="GO" id="GO:0000271">
    <property type="term" value="P:polysaccharide biosynthetic process"/>
    <property type="evidence" value="ECO:0007669"/>
    <property type="project" value="TreeGrafter"/>
</dbReference>
<feature type="transmembrane region" description="Helical" evidence="1">
    <location>
        <begin position="173"/>
        <end position="203"/>
    </location>
</feature>
<feature type="transmembrane region" description="Helical" evidence="1">
    <location>
        <begin position="53"/>
        <end position="70"/>
    </location>
</feature>
<dbReference type="Pfam" id="PF01757">
    <property type="entry name" value="Acyl_transf_3"/>
    <property type="match status" value="1"/>
</dbReference>
<feature type="transmembrane region" description="Helical" evidence="1">
    <location>
        <begin position="20"/>
        <end position="38"/>
    </location>
</feature>
<feature type="transmembrane region" description="Helical" evidence="1">
    <location>
        <begin position="300"/>
        <end position="320"/>
    </location>
</feature>
<protein>
    <submittedName>
        <fullName evidence="3">Unannotated protein</fullName>
    </submittedName>
</protein>
<evidence type="ECO:0000313" key="3">
    <source>
        <dbReference type="EMBL" id="CAB4823245.1"/>
    </source>
</evidence>
<dbReference type="GO" id="GO:0016747">
    <property type="term" value="F:acyltransferase activity, transferring groups other than amino-acyl groups"/>
    <property type="evidence" value="ECO:0007669"/>
    <property type="project" value="InterPro"/>
</dbReference>
<keyword evidence="1" id="KW-0472">Membrane</keyword>
<dbReference type="EMBL" id="CAFABF010000011">
    <property type="protein sequence ID" value="CAB4823245.1"/>
    <property type="molecule type" value="Genomic_DNA"/>
</dbReference>
<feature type="transmembrane region" description="Helical" evidence="1">
    <location>
        <begin position="151"/>
        <end position="167"/>
    </location>
</feature>
<dbReference type="InterPro" id="IPR050879">
    <property type="entry name" value="Acyltransferase_3"/>
</dbReference>
<dbReference type="GO" id="GO:0016020">
    <property type="term" value="C:membrane"/>
    <property type="evidence" value="ECO:0007669"/>
    <property type="project" value="TreeGrafter"/>
</dbReference>
<feature type="domain" description="Acyltransferase 3" evidence="2">
    <location>
        <begin position="16"/>
        <end position="312"/>
    </location>
</feature>
<organism evidence="3">
    <name type="scientific">freshwater metagenome</name>
    <dbReference type="NCBI Taxonomy" id="449393"/>
    <lineage>
        <taxon>unclassified sequences</taxon>
        <taxon>metagenomes</taxon>
        <taxon>ecological metagenomes</taxon>
    </lineage>
</organism>
<dbReference type="PANTHER" id="PTHR23028:SF53">
    <property type="entry name" value="ACYL_TRANSF_3 DOMAIN-CONTAINING PROTEIN"/>
    <property type="match status" value="1"/>
</dbReference>
<feature type="transmembrane region" description="Helical" evidence="1">
    <location>
        <begin position="210"/>
        <end position="228"/>
    </location>
</feature>
<feature type="transmembrane region" description="Helical" evidence="1">
    <location>
        <begin position="91"/>
        <end position="110"/>
    </location>
</feature>
<sequence>MKAGSELKKSDERLGNLQLLRFFAALLVIIFHTVGNAHKNGISTPRLDMIGDIGRSGVDIFFVISGFVMVQSQAIRVSSPIFFISRRIIRIFPLYCFLTIIYYILASVFPSQFPNLELSIKWLIASLTFSSGILGLGEPLIWLGWTLEFEFLFYLVFSLALFSRSTIRTGLLTVISFIAIVPIFGLNPIVFEFCFGIVAAIIFQRISINAFFCKIISIFGAMALIGSVTLESNSWNRPLIWGIPSFLLVLSSSQLKQTKNAVILKLGNSSFSAYLIQIFTIPILFKVDKRLNFHFFQGDALVVVMAIITILSGLLMYEVAEKRVTKYLNRRILSFS</sequence>
<dbReference type="PANTHER" id="PTHR23028">
    <property type="entry name" value="ACETYLTRANSFERASE"/>
    <property type="match status" value="1"/>
</dbReference>